<evidence type="ECO:0000259" key="1">
    <source>
        <dbReference type="Pfam" id="PF12568"/>
    </source>
</evidence>
<protein>
    <submittedName>
        <fullName evidence="2">Acetyl-CoA sensor PanZ family protein</fullName>
    </submittedName>
</protein>
<proteinExistence type="predicted"/>
<dbReference type="Proteomes" id="UP001065322">
    <property type="component" value="Chromosome"/>
</dbReference>
<feature type="domain" description="PanZ acetyltransferase (GNAT)" evidence="1">
    <location>
        <begin position="3"/>
        <end position="95"/>
    </location>
</feature>
<reference evidence="3" key="1">
    <citation type="submission" date="2020-06" db="EMBL/GenBank/DDBJ databases">
        <title>Thalassolituus marinus alknpb1M-1, a hydrocarbon-degrading bacterium isolated from the deep-sea overlying water using an in-situ strategy from the South China Sea basin.</title>
        <authorList>
            <person name="Dong C."/>
            <person name="Chen Y."/>
            <person name="Shao Z."/>
        </authorList>
    </citation>
    <scope>NUCLEOTIDE SEQUENCE [LARGE SCALE GENOMIC DNA]</scope>
    <source>
        <strain evidence="3">alknpb1M-1</strain>
    </source>
</reference>
<evidence type="ECO:0000313" key="3">
    <source>
        <dbReference type="Proteomes" id="UP001065322"/>
    </source>
</evidence>
<keyword evidence="3" id="KW-1185">Reference proteome</keyword>
<sequence>MPVKLEHIQSPADADWNDLDKIHQETSTDGLTSDRAALEQHLRSGGWIMAGRFNDRIIGVILASDSSEGVLLQQAAVRTITQRRGVMHQLLHFIQGWANNEGKTLLIKDCPEALTTALEHRNFTAKDSFWIYNPQK</sequence>
<dbReference type="EMBL" id="CP054475">
    <property type="protein sequence ID" value="UXD86232.1"/>
    <property type="molecule type" value="Genomic_DNA"/>
</dbReference>
<dbReference type="RefSeq" id="WP_260998212.1">
    <property type="nucleotide sequence ID" value="NZ_CP054475.1"/>
</dbReference>
<gene>
    <name evidence="2" type="ORF">HUF19_01675</name>
</gene>
<name>A0ABY6A694_9GAMM</name>
<evidence type="ECO:0000313" key="2">
    <source>
        <dbReference type="EMBL" id="UXD86232.1"/>
    </source>
</evidence>
<dbReference type="InterPro" id="IPR016181">
    <property type="entry name" value="Acyl_CoA_acyltransferase"/>
</dbReference>
<dbReference type="SUPFAM" id="SSF55729">
    <property type="entry name" value="Acyl-CoA N-acyltransferases (Nat)"/>
    <property type="match status" value="1"/>
</dbReference>
<organism evidence="2 3">
    <name type="scientific">Thalassolituus hydrocarboniclasticus</name>
    <dbReference type="NCBI Taxonomy" id="2742796"/>
    <lineage>
        <taxon>Bacteria</taxon>
        <taxon>Pseudomonadati</taxon>
        <taxon>Pseudomonadota</taxon>
        <taxon>Gammaproteobacteria</taxon>
        <taxon>Oceanospirillales</taxon>
        <taxon>Oceanospirillaceae</taxon>
        <taxon>Thalassolituus</taxon>
    </lineage>
</organism>
<dbReference type="InterPro" id="IPR040448">
    <property type="entry name" value="PanZ_GNAT"/>
</dbReference>
<accession>A0ABY6A694</accession>
<dbReference type="Pfam" id="PF12568">
    <property type="entry name" value="PanZ"/>
    <property type="match status" value="1"/>
</dbReference>
<dbReference type="Gene3D" id="3.40.630.30">
    <property type="match status" value="1"/>
</dbReference>